<comment type="similarity">
    <text evidence="2">Belongs to the GerABKC lipoprotein family.</text>
</comment>
<gene>
    <name evidence="11" type="ORF">J2S74_002459</name>
</gene>
<dbReference type="InterPro" id="IPR008844">
    <property type="entry name" value="Spore_GerAC-like"/>
</dbReference>
<dbReference type="NCBIfam" id="TIGR02887">
    <property type="entry name" value="spore_ger_x_C"/>
    <property type="match status" value="1"/>
</dbReference>
<evidence type="ECO:0000259" key="9">
    <source>
        <dbReference type="Pfam" id="PF05504"/>
    </source>
</evidence>
<dbReference type="PANTHER" id="PTHR35789">
    <property type="entry name" value="SPORE GERMINATION PROTEIN B3"/>
    <property type="match status" value="1"/>
</dbReference>
<comment type="caution">
    <text evidence="11">The sequence shown here is derived from an EMBL/GenBank/DDBJ whole genome shotgun (WGS) entry which is preliminary data.</text>
</comment>
<evidence type="ECO:0000256" key="2">
    <source>
        <dbReference type="ARBA" id="ARBA00007886"/>
    </source>
</evidence>
<dbReference type="Pfam" id="PF05504">
    <property type="entry name" value="Spore_GerAC"/>
    <property type="match status" value="1"/>
</dbReference>
<dbReference type="Proteomes" id="UP001230005">
    <property type="component" value="Unassembled WGS sequence"/>
</dbReference>
<reference evidence="11 12" key="1">
    <citation type="submission" date="2023-07" db="EMBL/GenBank/DDBJ databases">
        <title>Genomic Encyclopedia of Type Strains, Phase IV (KMG-IV): sequencing the most valuable type-strain genomes for metagenomic binning, comparative biology and taxonomic classification.</title>
        <authorList>
            <person name="Goeker M."/>
        </authorList>
    </citation>
    <scope>NUCLEOTIDE SEQUENCE [LARGE SCALE GENOMIC DNA]</scope>
    <source>
        <strain evidence="11 12">DSM 9768</strain>
    </source>
</reference>
<dbReference type="PANTHER" id="PTHR35789:SF1">
    <property type="entry name" value="SPORE GERMINATION PROTEIN B3"/>
    <property type="match status" value="1"/>
</dbReference>
<keyword evidence="5 8" id="KW-0472">Membrane</keyword>
<accession>A0ABT9ZV00</accession>
<dbReference type="InterPro" id="IPR038501">
    <property type="entry name" value="Spore_GerAC_C_sf"/>
</dbReference>
<keyword evidence="8" id="KW-1133">Transmembrane helix</keyword>
<evidence type="ECO:0000259" key="10">
    <source>
        <dbReference type="Pfam" id="PF25198"/>
    </source>
</evidence>
<evidence type="ECO:0000256" key="5">
    <source>
        <dbReference type="ARBA" id="ARBA00023136"/>
    </source>
</evidence>
<feature type="domain" description="Spore germination protein N-terminal" evidence="10">
    <location>
        <begin position="29"/>
        <end position="201"/>
    </location>
</feature>
<dbReference type="RefSeq" id="WP_307325933.1">
    <property type="nucleotide sequence ID" value="NZ_JAUSUG010000009.1"/>
</dbReference>
<feature type="domain" description="Spore germination GerAC-like C-terminal" evidence="9">
    <location>
        <begin position="220"/>
        <end position="384"/>
    </location>
</feature>
<dbReference type="InterPro" id="IPR046953">
    <property type="entry name" value="Spore_GerAC-like_C"/>
</dbReference>
<feature type="transmembrane region" description="Helical" evidence="8">
    <location>
        <begin position="7"/>
        <end position="26"/>
    </location>
</feature>
<dbReference type="PROSITE" id="PS51257">
    <property type="entry name" value="PROKAR_LIPOPROTEIN"/>
    <property type="match status" value="1"/>
</dbReference>
<evidence type="ECO:0000256" key="3">
    <source>
        <dbReference type="ARBA" id="ARBA00022544"/>
    </source>
</evidence>
<organism evidence="11 12">
    <name type="scientific">Evansella vedderi</name>
    <dbReference type="NCBI Taxonomy" id="38282"/>
    <lineage>
        <taxon>Bacteria</taxon>
        <taxon>Bacillati</taxon>
        <taxon>Bacillota</taxon>
        <taxon>Bacilli</taxon>
        <taxon>Bacillales</taxon>
        <taxon>Bacillaceae</taxon>
        <taxon>Evansella</taxon>
    </lineage>
</organism>
<keyword evidence="6" id="KW-0564">Palmitate</keyword>
<keyword evidence="4" id="KW-0732">Signal</keyword>
<dbReference type="Gene3D" id="6.20.190.10">
    <property type="entry name" value="Nutrient germinant receptor protein C, domain 1"/>
    <property type="match status" value="1"/>
</dbReference>
<proteinExistence type="inferred from homology"/>
<dbReference type="InterPro" id="IPR057336">
    <property type="entry name" value="GerAC_N"/>
</dbReference>
<keyword evidence="3" id="KW-0309">Germination</keyword>
<protein>
    <submittedName>
        <fullName evidence="11">Spore germination protein KC</fullName>
    </submittedName>
</protein>
<keyword evidence="8" id="KW-0812">Transmembrane</keyword>
<dbReference type="EMBL" id="JAUSUG010000009">
    <property type="protein sequence ID" value="MDQ0255077.1"/>
    <property type="molecule type" value="Genomic_DNA"/>
</dbReference>
<keyword evidence="7" id="KW-0449">Lipoprotein</keyword>
<evidence type="ECO:0000256" key="6">
    <source>
        <dbReference type="ARBA" id="ARBA00023139"/>
    </source>
</evidence>
<evidence type="ECO:0000256" key="7">
    <source>
        <dbReference type="ARBA" id="ARBA00023288"/>
    </source>
</evidence>
<evidence type="ECO:0000256" key="1">
    <source>
        <dbReference type="ARBA" id="ARBA00004635"/>
    </source>
</evidence>
<sequence>MNNKGRAVKIAFIIFCYLNIVLLLTGCWDRKEVNDLALVMGTGIDYIDENTIELSVEMKLPGTGAGGGTDMGGIEETTFVQSATGRTMAEAIANLQMRFPRRLFWGHNRVILFNEEYVRKIGVKDELEFFIRSPQARVRDRVFVTNLKAKDILATHQHLEDSTAENLRELGATNIGLDISVRDVKLGLKNDENEVAIPMITISQDKEGAIEGFQEVELFGTAIFRDDKMYDLIDMELTRGLLWFRNEIDLATVTIEPEESDGFISTIMIDAKSKLIPEINNGQWKITIEAVSEDDVIQNTTNLDLTDLDTLHSVEKQLEQIIIERMEDTVQKVQKEIGTDVLGFNEAFHRKYPDQWDQHKDNWNEFFQTIEVEYDVKVYIRRLGLSTGKKD</sequence>
<evidence type="ECO:0000256" key="4">
    <source>
        <dbReference type="ARBA" id="ARBA00022729"/>
    </source>
</evidence>
<evidence type="ECO:0000256" key="8">
    <source>
        <dbReference type="SAM" id="Phobius"/>
    </source>
</evidence>
<dbReference type="Gene3D" id="3.30.300.210">
    <property type="entry name" value="Nutrient germinant receptor protein C, domain 3"/>
    <property type="match status" value="1"/>
</dbReference>
<evidence type="ECO:0000313" key="12">
    <source>
        <dbReference type="Proteomes" id="UP001230005"/>
    </source>
</evidence>
<comment type="subcellular location">
    <subcellularLocation>
        <location evidence="1">Membrane</location>
        <topology evidence="1">Lipid-anchor</topology>
    </subcellularLocation>
</comment>
<dbReference type="Pfam" id="PF25198">
    <property type="entry name" value="Spore_GerAC_N"/>
    <property type="match status" value="1"/>
</dbReference>
<keyword evidence="12" id="KW-1185">Reference proteome</keyword>
<name>A0ABT9ZV00_9BACI</name>
<evidence type="ECO:0000313" key="11">
    <source>
        <dbReference type="EMBL" id="MDQ0255077.1"/>
    </source>
</evidence>